<evidence type="ECO:0000256" key="4">
    <source>
        <dbReference type="ARBA" id="ARBA00022691"/>
    </source>
</evidence>
<dbReference type="Pfam" id="PF05175">
    <property type="entry name" value="MTS"/>
    <property type="match status" value="1"/>
</dbReference>
<evidence type="ECO:0000256" key="1">
    <source>
        <dbReference type="ARBA" id="ARBA00012771"/>
    </source>
</evidence>
<evidence type="ECO:0000313" key="9">
    <source>
        <dbReference type="Proteomes" id="UP000002149"/>
    </source>
</evidence>
<keyword evidence="4" id="KW-0949">S-adenosyl-L-methionine</keyword>
<dbReference type="GO" id="GO:0032259">
    <property type="term" value="P:methylation"/>
    <property type="evidence" value="ECO:0007669"/>
    <property type="project" value="UniProtKB-KW"/>
</dbReference>
<keyword evidence="3" id="KW-0808">Transferase</keyword>
<dbReference type="InterPro" id="IPR004556">
    <property type="entry name" value="HemK-like"/>
</dbReference>
<dbReference type="RefSeq" id="XP_569984.2">
    <property type="nucleotide sequence ID" value="XM_569984.2"/>
</dbReference>
<dbReference type="OrthoDB" id="269872at2759"/>
<protein>
    <recommendedName>
        <fullName evidence="1">peptide chain release factor N(5)-glutamine methyltransferase</fullName>
        <ecNumber evidence="1">2.1.1.297</ecNumber>
    </recommendedName>
</protein>
<evidence type="ECO:0000259" key="7">
    <source>
        <dbReference type="Pfam" id="PF17827"/>
    </source>
</evidence>
<dbReference type="EMBL" id="AE017343">
    <property type="protein sequence ID" value="AAW42677.2"/>
    <property type="molecule type" value="Genomic_DNA"/>
</dbReference>
<dbReference type="GO" id="GO:0036009">
    <property type="term" value="F:protein-glutamine N-methyltransferase activity"/>
    <property type="evidence" value="ECO:0000318"/>
    <property type="project" value="GO_Central"/>
</dbReference>
<dbReference type="EC" id="2.1.1.297" evidence="1"/>
<dbReference type="NCBIfam" id="TIGR00536">
    <property type="entry name" value="hemK_fam"/>
    <property type="match status" value="1"/>
</dbReference>
<dbReference type="PaxDb" id="214684-Q5KJJ0"/>
<dbReference type="Gene3D" id="1.10.8.10">
    <property type="entry name" value="DNA helicase RuvA subunit, C-terminal domain"/>
    <property type="match status" value="1"/>
</dbReference>
<dbReference type="Gene3D" id="3.40.50.150">
    <property type="entry name" value="Vaccinia Virus protein VP39"/>
    <property type="match status" value="1"/>
</dbReference>
<name>Q5KJJ0_CRYD1</name>
<reference evidence="8 9" key="1">
    <citation type="journal article" date="2005" name="Science">
        <title>The genome of the basidiomycetous yeast and human pathogen Cryptococcus neoformans.</title>
        <authorList>
            <person name="Loftus B.J."/>
            <person name="Fung E."/>
            <person name="Roncaglia P."/>
            <person name="Rowley D."/>
            <person name="Amedeo P."/>
            <person name="Bruno D."/>
            <person name="Vamathevan J."/>
            <person name="Miranda M."/>
            <person name="Anderson I.J."/>
            <person name="Fraser J.A."/>
            <person name="Allen J.E."/>
            <person name="Bosdet I.E."/>
            <person name="Brent M.R."/>
            <person name="Chiu R."/>
            <person name="Doering T.L."/>
            <person name="Donlin M.J."/>
            <person name="D'Souza C.A."/>
            <person name="Fox D.S."/>
            <person name="Grinberg V."/>
            <person name="Fu J."/>
            <person name="Fukushima M."/>
            <person name="Haas B.J."/>
            <person name="Huang J.C."/>
            <person name="Janbon G."/>
            <person name="Jones S.J."/>
            <person name="Koo H.L."/>
            <person name="Krzywinski M.I."/>
            <person name="Kwon-Chung J.K."/>
            <person name="Lengeler K.B."/>
            <person name="Maiti R."/>
            <person name="Marra M.A."/>
            <person name="Marra R.E."/>
            <person name="Mathewson C.A."/>
            <person name="Mitchell T.G."/>
            <person name="Pertea M."/>
            <person name="Riggs F.R."/>
            <person name="Salzberg S.L."/>
            <person name="Schein J.E."/>
            <person name="Shvartsbeyn A."/>
            <person name="Shin H."/>
            <person name="Shumway M."/>
            <person name="Specht C.A."/>
            <person name="Suh B.B."/>
            <person name="Tenney A."/>
            <person name="Utterback T.R."/>
            <person name="Wickes B.L."/>
            <person name="Wortman J.R."/>
            <person name="Wye N.H."/>
            <person name="Kronstad J.W."/>
            <person name="Lodge J.K."/>
            <person name="Heitman J."/>
            <person name="Davis R.W."/>
            <person name="Fraser C.M."/>
            <person name="Hyman R.W."/>
        </authorList>
    </citation>
    <scope>NUCLEOTIDE SEQUENCE [LARGE SCALE GENOMIC DNA]</scope>
    <source>
        <strain evidence="9">JEC21 / ATCC MYA-565</strain>
    </source>
</reference>
<evidence type="ECO:0000259" key="6">
    <source>
        <dbReference type="Pfam" id="PF05175"/>
    </source>
</evidence>
<accession>Q5KJJ0</accession>
<dbReference type="GeneID" id="3256713"/>
<dbReference type="Pfam" id="PF17827">
    <property type="entry name" value="PrmC_N"/>
    <property type="match status" value="1"/>
</dbReference>
<dbReference type="PANTHER" id="PTHR18895:SF74">
    <property type="entry name" value="MTRF1L RELEASE FACTOR GLUTAMINE METHYLTRANSFERASE"/>
    <property type="match status" value="1"/>
</dbReference>
<dbReference type="InterPro" id="IPR050320">
    <property type="entry name" value="N5-glutamine_MTase"/>
</dbReference>
<dbReference type="InterPro" id="IPR007848">
    <property type="entry name" value="Small_mtfrase_dom"/>
</dbReference>
<dbReference type="Proteomes" id="UP000002149">
    <property type="component" value="Chromosome 3"/>
</dbReference>
<feature type="domain" description="Methyltransferase small" evidence="6">
    <location>
        <begin position="162"/>
        <end position="242"/>
    </location>
</feature>
<dbReference type="GO" id="GO:0102559">
    <property type="term" value="F:peptide chain release factor N(5)-glutamine methyltransferase activity"/>
    <property type="evidence" value="ECO:0007669"/>
    <property type="project" value="UniProtKB-EC"/>
</dbReference>
<dbReference type="InterPro" id="IPR002052">
    <property type="entry name" value="DNA_methylase_N6_adenine_CS"/>
</dbReference>
<dbReference type="InterPro" id="IPR040758">
    <property type="entry name" value="PrmC_N"/>
</dbReference>
<sequence length="347" mass="38207">MSIGITRATKHTMRGTTLGRTLKDPRYAATQLCRLYSFTSTTSDPHIQTLLLNTELSLDDASNELRWIIAEVRDEANKMMTRGKLPPIEEERVEELVKRRSAGEPLQYILGSAGFGPINIRCQKPVLIPRPETAHIFTRLSSTILSSVSSLTSSSRPSAHLPVLDICTGTACIPLLLAHLNPLLTAVGIDNSPAAVSLGGANAKILGMEGRVKVRYGNVFAESTRLLGREGKVGLVVSNPPYIPFKEWEQLPKSVKDWESPAALLGDGKNYGEGLAFYERIAEMLPDLLLEEGEMEKKGWKGVPRVAVEVGLGQARKVEEIFRCGQINNTEVWQDQFGIERMVVGWS</sequence>
<gene>
    <name evidence="8" type="ordered locus">CNC06380</name>
</gene>
<evidence type="ECO:0000256" key="2">
    <source>
        <dbReference type="ARBA" id="ARBA00022603"/>
    </source>
</evidence>
<dbReference type="STRING" id="214684.Q5KJJ0"/>
<accession>Q55WQ6</accession>
<dbReference type="PANTHER" id="PTHR18895">
    <property type="entry name" value="HEMK METHYLTRANSFERASE"/>
    <property type="match status" value="1"/>
</dbReference>
<evidence type="ECO:0000313" key="8">
    <source>
        <dbReference type="EMBL" id="AAW42677.2"/>
    </source>
</evidence>
<dbReference type="GO" id="GO:0006415">
    <property type="term" value="P:translational termination"/>
    <property type="evidence" value="ECO:0000318"/>
    <property type="project" value="GO_Central"/>
</dbReference>
<feature type="domain" description="Release factor glutamine methyltransferase N-terminal" evidence="7">
    <location>
        <begin position="59"/>
        <end position="111"/>
    </location>
</feature>
<dbReference type="PROSITE" id="PS00092">
    <property type="entry name" value="N6_MTASE"/>
    <property type="match status" value="1"/>
</dbReference>
<dbReference type="HOGENOM" id="CLU_018398_3_1_1"/>
<dbReference type="VEuPathDB" id="FungiDB:CNC06380"/>
<dbReference type="eggNOG" id="KOG2904">
    <property type="taxonomic scope" value="Eukaryota"/>
</dbReference>
<keyword evidence="9" id="KW-1185">Reference proteome</keyword>
<dbReference type="SUPFAM" id="SSF53335">
    <property type="entry name" value="S-adenosyl-L-methionine-dependent methyltransferases"/>
    <property type="match status" value="1"/>
</dbReference>
<evidence type="ECO:0000256" key="3">
    <source>
        <dbReference type="ARBA" id="ARBA00022679"/>
    </source>
</evidence>
<dbReference type="FunCoup" id="Q5KJJ0">
    <property type="interactions" value="6"/>
</dbReference>
<proteinExistence type="predicted"/>
<organism evidence="8 9">
    <name type="scientific">Cryptococcus deneoformans (strain JEC21 / ATCC MYA-565)</name>
    <name type="common">Cryptococcus neoformans var. neoformans serotype D</name>
    <dbReference type="NCBI Taxonomy" id="214684"/>
    <lineage>
        <taxon>Eukaryota</taxon>
        <taxon>Fungi</taxon>
        <taxon>Dikarya</taxon>
        <taxon>Basidiomycota</taxon>
        <taxon>Agaricomycotina</taxon>
        <taxon>Tremellomycetes</taxon>
        <taxon>Tremellales</taxon>
        <taxon>Cryptococcaceae</taxon>
        <taxon>Cryptococcus</taxon>
        <taxon>Cryptococcus neoformans species complex</taxon>
    </lineage>
</organism>
<dbReference type="InterPro" id="IPR029063">
    <property type="entry name" value="SAM-dependent_MTases_sf"/>
</dbReference>
<dbReference type="GO" id="GO:0003676">
    <property type="term" value="F:nucleic acid binding"/>
    <property type="evidence" value="ECO:0007669"/>
    <property type="project" value="InterPro"/>
</dbReference>
<keyword evidence="2 8" id="KW-0489">Methyltransferase</keyword>
<dbReference type="AlphaFoldDB" id="Q5KJJ0"/>
<dbReference type="InParanoid" id="Q5KJJ0"/>
<evidence type="ECO:0000256" key="5">
    <source>
        <dbReference type="ARBA" id="ARBA00048391"/>
    </source>
</evidence>
<dbReference type="KEGG" id="cne:CNC06380"/>
<comment type="catalytic activity">
    <reaction evidence="5">
        <text>L-glutaminyl-[peptide chain release factor] + S-adenosyl-L-methionine = N(5)-methyl-L-glutaminyl-[peptide chain release factor] + S-adenosyl-L-homocysteine + H(+)</text>
        <dbReference type="Rhea" id="RHEA:42896"/>
        <dbReference type="Rhea" id="RHEA-COMP:10271"/>
        <dbReference type="Rhea" id="RHEA-COMP:10272"/>
        <dbReference type="ChEBI" id="CHEBI:15378"/>
        <dbReference type="ChEBI" id="CHEBI:30011"/>
        <dbReference type="ChEBI" id="CHEBI:57856"/>
        <dbReference type="ChEBI" id="CHEBI:59789"/>
        <dbReference type="ChEBI" id="CHEBI:61891"/>
        <dbReference type="EC" id="2.1.1.297"/>
    </reaction>
</comment>